<name>A0A1M5Q9C1_9FIRM</name>
<dbReference type="SUPFAM" id="SSF111038">
    <property type="entry name" value="YjbQ-like"/>
    <property type="match status" value="1"/>
</dbReference>
<protein>
    <submittedName>
        <fullName evidence="1">Secondary thiamine-phosphate synthase enzyme</fullName>
    </submittedName>
</protein>
<dbReference type="EMBL" id="FQWY01000031">
    <property type="protein sequence ID" value="SHH10612.1"/>
    <property type="molecule type" value="Genomic_DNA"/>
</dbReference>
<organism evidence="1 2">
    <name type="scientific">Thermosyntropha lipolytica DSM 11003</name>
    <dbReference type="NCBI Taxonomy" id="1123382"/>
    <lineage>
        <taxon>Bacteria</taxon>
        <taxon>Bacillati</taxon>
        <taxon>Bacillota</taxon>
        <taxon>Clostridia</taxon>
        <taxon>Eubacteriales</taxon>
        <taxon>Syntrophomonadaceae</taxon>
        <taxon>Thermosyntropha</taxon>
    </lineage>
</organism>
<dbReference type="OrthoDB" id="9801725at2"/>
<accession>A0A1M5Q9C1</accession>
<dbReference type="AlphaFoldDB" id="A0A1M5Q9C1"/>
<dbReference type="Proteomes" id="UP000242329">
    <property type="component" value="Unassembled WGS sequence"/>
</dbReference>
<dbReference type="InterPro" id="IPR035917">
    <property type="entry name" value="YjbQ-like_sf"/>
</dbReference>
<dbReference type="Pfam" id="PF01894">
    <property type="entry name" value="YjbQ"/>
    <property type="match status" value="1"/>
</dbReference>
<sequence>MKSYTEYLWFNTEKRREYIRITDKVREACKKSGIKEGFILVSAMHISAGVFVNDNESGILKDIDNMLEKIAPFGPDYNHHRTGEDNGDAHLKSILVHHQVIVPVTDGDLDLGPWQEIFYAEFDGRRRKRVIIKVIGE</sequence>
<dbReference type="PANTHER" id="PTHR30615:SF2">
    <property type="entry name" value="YJBQ FAMILY PROTEIN"/>
    <property type="match status" value="1"/>
</dbReference>
<evidence type="ECO:0000313" key="1">
    <source>
        <dbReference type="EMBL" id="SHH10612.1"/>
    </source>
</evidence>
<dbReference type="STRING" id="1123382.SAMN02745221_01694"/>
<dbReference type="PIRSF" id="PIRSF004681">
    <property type="entry name" value="UCP004681"/>
    <property type="match status" value="1"/>
</dbReference>
<reference evidence="2" key="1">
    <citation type="submission" date="2016-11" db="EMBL/GenBank/DDBJ databases">
        <authorList>
            <person name="Varghese N."/>
            <person name="Submissions S."/>
        </authorList>
    </citation>
    <scope>NUCLEOTIDE SEQUENCE [LARGE SCALE GENOMIC DNA]</scope>
    <source>
        <strain evidence="2">DSM 11003</strain>
    </source>
</reference>
<dbReference type="NCBIfam" id="TIGR00149">
    <property type="entry name" value="TIGR00149_YjbQ"/>
    <property type="match status" value="1"/>
</dbReference>
<gene>
    <name evidence="1" type="ORF">SAMN02745221_01694</name>
</gene>
<dbReference type="PANTHER" id="PTHR30615">
    <property type="entry name" value="UNCHARACTERIZED PROTEIN YJBQ-RELATED"/>
    <property type="match status" value="1"/>
</dbReference>
<dbReference type="Gene3D" id="2.60.120.460">
    <property type="entry name" value="YjbQ-like"/>
    <property type="match status" value="1"/>
</dbReference>
<proteinExistence type="predicted"/>
<dbReference type="RefSeq" id="WP_073092806.1">
    <property type="nucleotide sequence ID" value="NZ_FQWY01000031.1"/>
</dbReference>
<keyword evidence="2" id="KW-1185">Reference proteome</keyword>
<evidence type="ECO:0000313" key="2">
    <source>
        <dbReference type="Proteomes" id="UP000242329"/>
    </source>
</evidence>
<dbReference type="InterPro" id="IPR001602">
    <property type="entry name" value="UPF0047_YjbQ-like"/>
</dbReference>